<dbReference type="Pfam" id="PF01753">
    <property type="entry name" value="zf-MYND"/>
    <property type="match status" value="1"/>
</dbReference>
<protein>
    <recommendedName>
        <fullName evidence="5">MYND-type domain-containing protein</fullName>
    </recommendedName>
</protein>
<sequence length="571" mass="63243">MTAASPGVSVPPWYGNDTETRDRILSKLRMARRRPASRDHWQFVVKRLRLWLGSADGKQVRPPCMLILDLYPNGALRAHKFPPNAVKDGRLATAWEMLEFLLDEVLTPQRENAASLRPASISFTNRNIARALADPVRFLVCEQVTQDLHALVSRAGSAAAEADCWSPPVLAEADGVREFMQRFAQNLIAKGKGASSTASEAPGLIQGLLAGGERRDGRPDNRYILQALPLSKCELLVGQYYCLAYALFHRKPWDELPESWLFRVESICVEQVMQRPVAERWRRHVRFLAVLGGETPGFVGLPSVRAARKRYAASMRRLKKETEEGSSTVSEAESLDAPLYLPSEAVSSVSADSIPDVVLCAFTGQIISGPNANRCSRCKSAYYIDEEAQRADWSRHATECDAIAQLSASAAAVSLRPGAPECPQISRPFWRYAELVHIYMEESSLTFDDLDAIEEYAWPVARDARNGWPVPFVTVGGHALPRPSVERPNLEELSWMIAVMEWMLEHQGIARLRSGMQMGRWQNDSISSSAAAGQQSAQHVVLLSVEPVEDMKQTAISRYCAEPSASTAAIG</sequence>
<dbReference type="PROSITE" id="PS50865">
    <property type="entry name" value="ZF_MYND_2"/>
    <property type="match status" value="1"/>
</dbReference>
<dbReference type="AlphaFoldDB" id="M1VB91"/>
<keyword evidence="1" id="KW-0479">Metal-binding</keyword>
<dbReference type="KEGG" id="cme:CYME_CMR314C"/>
<name>M1VB91_CYAM1</name>
<dbReference type="RefSeq" id="XP_005538560.1">
    <property type="nucleotide sequence ID" value="XM_005538503.1"/>
</dbReference>
<reference evidence="6 7" key="1">
    <citation type="journal article" date="2004" name="Nature">
        <title>Genome sequence of the ultrasmall unicellular red alga Cyanidioschyzon merolae 10D.</title>
        <authorList>
            <person name="Matsuzaki M."/>
            <person name="Misumi O."/>
            <person name="Shin-i T."/>
            <person name="Maruyama S."/>
            <person name="Takahara M."/>
            <person name="Miyagishima S."/>
            <person name="Mori T."/>
            <person name="Nishida K."/>
            <person name="Yagisawa F."/>
            <person name="Nishida K."/>
            <person name="Yoshida Y."/>
            <person name="Nishimura Y."/>
            <person name="Nakao S."/>
            <person name="Kobayashi T."/>
            <person name="Momoyama Y."/>
            <person name="Higashiyama T."/>
            <person name="Minoda A."/>
            <person name="Sano M."/>
            <person name="Nomoto H."/>
            <person name="Oishi K."/>
            <person name="Hayashi H."/>
            <person name="Ohta F."/>
            <person name="Nishizaka S."/>
            <person name="Haga S."/>
            <person name="Miura S."/>
            <person name="Morishita T."/>
            <person name="Kabeya Y."/>
            <person name="Terasawa K."/>
            <person name="Suzuki Y."/>
            <person name="Ishii Y."/>
            <person name="Asakawa S."/>
            <person name="Takano H."/>
            <person name="Ohta N."/>
            <person name="Kuroiwa H."/>
            <person name="Tanaka K."/>
            <person name="Shimizu N."/>
            <person name="Sugano S."/>
            <person name="Sato N."/>
            <person name="Nozaki H."/>
            <person name="Ogasawara N."/>
            <person name="Kohara Y."/>
            <person name="Kuroiwa T."/>
        </authorList>
    </citation>
    <scope>NUCLEOTIDE SEQUENCE [LARGE SCALE GENOMIC DNA]</scope>
    <source>
        <strain evidence="6 7">10D</strain>
    </source>
</reference>
<dbReference type="EMBL" id="AP006500">
    <property type="protein sequence ID" value="BAM82524.1"/>
    <property type="molecule type" value="Genomic_DNA"/>
</dbReference>
<gene>
    <name evidence="6" type="ORF">CYME_CMR314C</name>
</gene>
<dbReference type="SUPFAM" id="SSF144232">
    <property type="entry name" value="HIT/MYND zinc finger-like"/>
    <property type="match status" value="1"/>
</dbReference>
<dbReference type="GO" id="GO:0008270">
    <property type="term" value="F:zinc ion binding"/>
    <property type="evidence" value="ECO:0007669"/>
    <property type="project" value="UniProtKB-KW"/>
</dbReference>
<dbReference type="STRING" id="280699.M1VB91"/>
<evidence type="ECO:0000313" key="7">
    <source>
        <dbReference type="Proteomes" id="UP000007014"/>
    </source>
</evidence>
<feature type="domain" description="MYND-type" evidence="5">
    <location>
        <begin position="360"/>
        <end position="400"/>
    </location>
</feature>
<evidence type="ECO:0000256" key="3">
    <source>
        <dbReference type="ARBA" id="ARBA00022833"/>
    </source>
</evidence>
<evidence type="ECO:0000256" key="4">
    <source>
        <dbReference type="PROSITE-ProRule" id="PRU00134"/>
    </source>
</evidence>
<reference evidence="6 7" key="2">
    <citation type="journal article" date="2007" name="BMC Biol.">
        <title>A 100%-complete sequence reveals unusually simple genomic features in the hot-spring red alga Cyanidioschyzon merolae.</title>
        <authorList>
            <person name="Nozaki H."/>
            <person name="Takano H."/>
            <person name="Misumi O."/>
            <person name="Terasawa K."/>
            <person name="Matsuzaki M."/>
            <person name="Maruyama S."/>
            <person name="Nishida K."/>
            <person name="Yagisawa F."/>
            <person name="Yoshida Y."/>
            <person name="Fujiwara T."/>
            <person name="Takio S."/>
            <person name="Tamura K."/>
            <person name="Chung S.J."/>
            <person name="Nakamura S."/>
            <person name="Kuroiwa H."/>
            <person name="Tanaka K."/>
            <person name="Sato N."/>
            <person name="Kuroiwa T."/>
        </authorList>
    </citation>
    <scope>NUCLEOTIDE SEQUENCE [LARGE SCALE GENOMIC DNA]</scope>
    <source>
        <strain evidence="6 7">10D</strain>
    </source>
</reference>
<proteinExistence type="predicted"/>
<dbReference type="HOGENOM" id="CLU_477665_0_0_1"/>
<dbReference type="InterPro" id="IPR002893">
    <property type="entry name" value="Znf_MYND"/>
</dbReference>
<dbReference type="Proteomes" id="UP000007014">
    <property type="component" value="Chromosome 18"/>
</dbReference>
<evidence type="ECO:0000256" key="2">
    <source>
        <dbReference type="ARBA" id="ARBA00022771"/>
    </source>
</evidence>
<accession>M1VB91</accession>
<dbReference type="Gramene" id="CMR314CT">
    <property type="protein sequence ID" value="CMR314CT"/>
    <property type="gene ID" value="CMR314C"/>
</dbReference>
<evidence type="ECO:0000313" key="6">
    <source>
        <dbReference type="EMBL" id="BAM82524.1"/>
    </source>
</evidence>
<keyword evidence="2 4" id="KW-0863">Zinc-finger</keyword>
<dbReference type="OrthoDB" id="2728at2759"/>
<evidence type="ECO:0000256" key="1">
    <source>
        <dbReference type="ARBA" id="ARBA00022723"/>
    </source>
</evidence>
<dbReference type="OMA" id="CEQYAQL"/>
<keyword evidence="7" id="KW-1185">Reference proteome</keyword>
<dbReference type="GeneID" id="16996921"/>
<evidence type="ECO:0000259" key="5">
    <source>
        <dbReference type="PROSITE" id="PS50865"/>
    </source>
</evidence>
<keyword evidence="3" id="KW-0862">Zinc</keyword>
<organism evidence="6 7">
    <name type="scientific">Cyanidioschyzon merolae (strain NIES-3377 / 10D)</name>
    <name type="common">Unicellular red alga</name>
    <dbReference type="NCBI Taxonomy" id="280699"/>
    <lineage>
        <taxon>Eukaryota</taxon>
        <taxon>Rhodophyta</taxon>
        <taxon>Bangiophyceae</taxon>
        <taxon>Cyanidiales</taxon>
        <taxon>Cyanidiaceae</taxon>
        <taxon>Cyanidioschyzon</taxon>
    </lineage>
</organism>
<dbReference type="Gene3D" id="6.10.140.2220">
    <property type="match status" value="1"/>
</dbReference>